<proteinExistence type="predicted"/>
<evidence type="ECO:0000313" key="1">
    <source>
        <dbReference type="EMBL" id="CAJ1408890.1"/>
    </source>
</evidence>
<protein>
    <submittedName>
        <fullName evidence="1">Uncharacterized protein</fullName>
    </submittedName>
</protein>
<accession>A0AA36NDV0</accession>
<reference evidence="1" key="1">
    <citation type="submission" date="2023-08" db="EMBL/GenBank/DDBJ databases">
        <authorList>
            <person name="Chen Y."/>
            <person name="Shah S."/>
            <person name="Dougan E. K."/>
            <person name="Thang M."/>
            <person name="Chan C."/>
        </authorList>
    </citation>
    <scope>NUCLEOTIDE SEQUENCE</scope>
</reference>
<comment type="caution">
    <text evidence="1">The sequence shown here is derived from an EMBL/GenBank/DDBJ whole genome shotgun (WGS) entry which is preliminary data.</text>
</comment>
<gene>
    <name evidence="1" type="ORF">EVOR1521_LOCUS30123</name>
</gene>
<dbReference type="Proteomes" id="UP001178507">
    <property type="component" value="Unassembled WGS sequence"/>
</dbReference>
<dbReference type="AlphaFoldDB" id="A0AA36NDV0"/>
<keyword evidence="2" id="KW-1185">Reference proteome</keyword>
<evidence type="ECO:0000313" key="2">
    <source>
        <dbReference type="Proteomes" id="UP001178507"/>
    </source>
</evidence>
<sequence>MASAAERLQPDAGSSFIELSACPMSCNMSARAPRSNWLRTLTRDTMFAQLVSEDPKIWVADDCVPQEFLDHVDAAFAAKGLGPRVVEKYDGRRILARNVDFEVDELSRGMFENIAKVLGITELDRCRDFMVSEVWADGQTSHVDHINLDDLAANKYNVDFLDLSKQSSSAGSPRRVVPTVSIVVYLNDVGGIRFPHAADEAGTIAAKCGRVVMFQNYDDVHRPAHKASAEHHGIYFKDMPKRILVMGLLANENPSMVGSNPPWQGLLYCAGTSRDPLFHDNPSYDCYKSTAALREIYGEASPQVREREYREEQVEKAKEAEWKAKLAKLVITLSVSFAISGSTCTVVGHSAAGVERCKVTCATSSKVSALRAAIKKPLAHG</sequence>
<organism evidence="1 2">
    <name type="scientific">Effrenium voratum</name>
    <dbReference type="NCBI Taxonomy" id="2562239"/>
    <lineage>
        <taxon>Eukaryota</taxon>
        <taxon>Sar</taxon>
        <taxon>Alveolata</taxon>
        <taxon>Dinophyceae</taxon>
        <taxon>Suessiales</taxon>
        <taxon>Symbiodiniaceae</taxon>
        <taxon>Effrenium</taxon>
    </lineage>
</organism>
<dbReference type="Gene3D" id="2.60.120.620">
    <property type="entry name" value="q2cbj1_9rhob like domain"/>
    <property type="match status" value="1"/>
</dbReference>
<name>A0AA36NDV0_9DINO</name>
<dbReference type="EMBL" id="CAUJNA010003738">
    <property type="protein sequence ID" value="CAJ1408890.1"/>
    <property type="molecule type" value="Genomic_DNA"/>
</dbReference>